<name>A0A3B0USI0_9ZZZZ</name>
<evidence type="ECO:0000313" key="1">
    <source>
        <dbReference type="EMBL" id="VAW31253.1"/>
    </source>
</evidence>
<accession>A0A3B0USI0</accession>
<proteinExistence type="predicted"/>
<sequence>MAREYKTPFVNELTQKLEETRIRLTQLIDLRNKDHNKQDIDSFLTPSEKKAFGAIDRMLNPERLRINLLLASLYLTAYEVLMNSIIQRIDDFFVPISDDFNGPPHLKDNHQQLRSRMESRYEQEVDQKFSAPINYKLIPSCKWLQKNGVISSEEIDEIKKIRDHRHHLAHTLPELIFSEIDLVVDIGHFMRIRELLKKIQLFWIRIDMDSKGIGEDVSDDDISGGWDVLDLIISTVFNYLNESQENESG</sequence>
<protein>
    <submittedName>
        <fullName evidence="1">Uncharacterized protein</fullName>
    </submittedName>
</protein>
<organism evidence="1">
    <name type="scientific">hydrothermal vent metagenome</name>
    <dbReference type="NCBI Taxonomy" id="652676"/>
    <lineage>
        <taxon>unclassified sequences</taxon>
        <taxon>metagenomes</taxon>
        <taxon>ecological metagenomes</taxon>
    </lineage>
</organism>
<dbReference type="EMBL" id="UOEU01000188">
    <property type="protein sequence ID" value="VAW31253.1"/>
    <property type="molecule type" value="Genomic_DNA"/>
</dbReference>
<dbReference type="AlphaFoldDB" id="A0A3B0USI0"/>
<gene>
    <name evidence="1" type="ORF">MNBD_CHLOROFLEXI01-3923</name>
</gene>
<reference evidence="1" key="1">
    <citation type="submission" date="2018-06" db="EMBL/GenBank/DDBJ databases">
        <authorList>
            <person name="Zhirakovskaya E."/>
        </authorList>
    </citation>
    <scope>NUCLEOTIDE SEQUENCE</scope>
</reference>